<feature type="transmembrane region" description="Helical" evidence="1">
    <location>
        <begin position="6"/>
        <end position="27"/>
    </location>
</feature>
<protein>
    <submittedName>
        <fullName evidence="2">Putative ABC transporter type IV</fullName>
    </submittedName>
</protein>
<feature type="transmembrane region" description="Helical" evidence="1">
    <location>
        <begin position="105"/>
        <end position="125"/>
    </location>
</feature>
<evidence type="ECO:0000313" key="3">
    <source>
        <dbReference type="Proteomes" id="UP000245845"/>
    </source>
</evidence>
<evidence type="ECO:0000313" key="2">
    <source>
        <dbReference type="EMBL" id="PWJ22688.1"/>
    </source>
</evidence>
<feature type="transmembrane region" description="Helical" evidence="1">
    <location>
        <begin position="39"/>
        <end position="58"/>
    </location>
</feature>
<dbReference type="EMBL" id="QGDL01000017">
    <property type="protein sequence ID" value="PWJ22688.1"/>
    <property type="molecule type" value="Genomic_DNA"/>
</dbReference>
<organism evidence="2 3">
    <name type="scientific">Faecalicatena orotica</name>
    <dbReference type="NCBI Taxonomy" id="1544"/>
    <lineage>
        <taxon>Bacteria</taxon>
        <taxon>Bacillati</taxon>
        <taxon>Bacillota</taxon>
        <taxon>Clostridia</taxon>
        <taxon>Lachnospirales</taxon>
        <taxon>Lachnospiraceae</taxon>
        <taxon>Faecalicatena</taxon>
    </lineage>
</organism>
<keyword evidence="3" id="KW-1185">Reference proteome</keyword>
<sequence>MKVLDILLLFAVGSILGVVIETIYCYLTTGKLMRRQSVVYGPFNQIYGIGAVLMTTLLSRLPDAWGLFLSSAILGGLFEAVCSYVQETMYGTVSWEYSGQRFSLLGGRTSLRFMIFWGFLGIAYIRGIQPFLFRLFAQIPFPVKAPAVIALNVFLAYDLWLSALAVGRWRKRLTGHKPDGQMDIWLDQRFPNERMQKLYPSMRHSPYKMAEQKKDYK</sequence>
<comment type="caution">
    <text evidence="2">The sequence shown here is derived from an EMBL/GenBank/DDBJ whole genome shotgun (WGS) entry which is preliminary data.</text>
</comment>
<proteinExistence type="predicted"/>
<dbReference type="Proteomes" id="UP000245845">
    <property type="component" value="Unassembled WGS sequence"/>
</dbReference>
<accession>A0A2Y9BJB9</accession>
<name>A0A2Y9BJB9_9FIRM</name>
<reference evidence="2 3" key="1">
    <citation type="submission" date="2018-05" db="EMBL/GenBank/DDBJ databases">
        <title>The Hungate 1000. A catalogue of reference genomes from the rumen microbiome.</title>
        <authorList>
            <person name="Kelly W."/>
        </authorList>
    </citation>
    <scope>NUCLEOTIDE SEQUENCE [LARGE SCALE GENOMIC DNA]</scope>
    <source>
        <strain evidence="2 3">NLAE-zl-C242</strain>
    </source>
</reference>
<feature type="transmembrane region" description="Helical" evidence="1">
    <location>
        <begin position="145"/>
        <end position="167"/>
    </location>
</feature>
<dbReference type="AlphaFoldDB" id="A0A2Y9BJB9"/>
<dbReference type="RefSeq" id="WP_109733381.1">
    <property type="nucleotide sequence ID" value="NZ_BAAACK010000014.1"/>
</dbReference>
<gene>
    <name evidence="2" type="ORF">A8806_11728</name>
</gene>
<dbReference type="OrthoDB" id="9789229at2"/>
<evidence type="ECO:0000256" key="1">
    <source>
        <dbReference type="SAM" id="Phobius"/>
    </source>
</evidence>
<dbReference type="InterPro" id="IPR010540">
    <property type="entry name" value="CmpB_TMEM229"/>
</dbReference>
<keyword evidence="1" id="KW-1133">Transmembrane helix</keyword>
<keyword evidence="1" id="KW-0812">Transmembrane</keyword>
<dbReference type="Pfam" id="PF06541">
    <property type="entry name" value="ABC_trans_CmpB"/>
    <property type="match status" value="1"/>
</dbReference>
<feature type="transmembrane region" description="Helical" evidence="1">
    <location>
        <begin position="64"/>
        <end position="85"/>
    </location>
</feature>
<keyword evidence="1" id="KW-0472">Membrane</keyword>